<keyword evidence="10" id="KW-0106">Calcium</keyword>
<accession>A0A7N6A657</accession>
<evidence type="ECO:0000256" key="12">
    <source>
        <dbReference type="ARBA" id="ARBA00023055"/>
    </source>
</evidence>
<evidence type="ECO:0000256" key="2">
    <source>
        <dbReference type="ARBA" id="ARBA00004477"/>
    </source>
</evidence>
<feature type="domain" description="C2" evidence="16">
    <location>
        <begin position="506"/>
        <end position="640"/>
    </location>
</feature>
<evidence type="ECO:0000256" key="1">
    <source>
        <dbReference type="ARBA" id="ARBA00004202"/>
    </source>
</evidence>
<dbReference type="GO" id="GO:0006869">
    <property type="term" value="P:lipid transport"/>
    <property type="evidence" value="ECO:0007669"/>
    <property type="project" value="UniProtKB-KW"/>
</dbReference>
<feature type="transmembrane region" description="Helical" evidence="15">
    <location>
        <begin position="51"/>
        <end position="70"/>
    </location>
</feature>
<dbReference type="InterPro" id="IPR037749">
    <property type="entry name" value="Ext_Synaptotagmin_C2B"/>
</dbReference>
<keyword evidence="11 15" id="KW-1133">Transmembrane helix</keyword>
<dbReference type="Ensembl" id="ENSATET00000069448.1">
    <property type="protein sequence ID" value="ENSATEP00000041542.1"/>
    <property type="gene ID" value="ENSATEG00000022330.3"/>
</dbReference>
<dbReference type="GO" id="GO:0035091">
    <property type="term" value="F:phosphatidylinositol binding"/>
    <property type="evidence" value="ECO:0007669"/>
    <property type="project" value="TreeGrafter"/>
</dbReference>
<dbReference type="InterPro" id="IPR039010">
    <property type="entry name" value="Synaptotagmin_SMP"/>
</dbReference>
<comment type="similarity">
    <text evidence="3">Belongs to the extended synaptotagmin family.</text>
</comment>
<dbReference type="InterPro" id="IPR000008">
    <property type="entry name" value="C2_dom"/>
</dbReference>
<keyword evidence="5" id="KW-1003">Cell membrane</keyword>
<feature type="domain" description="C2" evidence="16">
    <location>
        <begin position="812"/>
        <end position="934"/>
    </location>
</feature>
<evidence type="ECO:0000256" key="5">
    <source>
        <dbReference type="ARBA" id="ARBA00022475"/>
    </source>
</evidence>
<dbReference type="GO" id="GO:0061817">
    <property type="term" value="P:endoplasmic reticulum-plasma membrane tethering"/>
    <property type="evidence" value="ECO:0007669"/>
    <property type="project" value="InterPro"/>
</dbReference>
<dbReference type="FunFam" id="2.60.40.150:FF:000106">
    <property type="entry name" value="extended synaptotagmin-1 isoform X1"/>
    <property type="match status" value="1"/>
</dbReference>
<dbReference type="GO" id="GO:0005789">
    <property type="term" value="C:endoplasmic reticulum membrane"/>
    <property type="evidence" value="ECO:0007669"/>
    <property type="project" value="UniProtKB-SubCell"/>
</dbReference>
<organism evidence="17 18">
    <name type="scientific">Anabas testudineus</name>
    <name type="common">Climbing perch</name>
    <name type="synonym">Anthias testudineus</name>
    <dbReference type="NCBI Taxonomy" id="64144"/>
    <lineage>
        <taxon>Eukaryota</taxon>
        <taxon>Metazoa</taxon>
        <taxon>Chordata</taxon>
        <taxon>Craniata</taxon>
        <taxon>Vertebrata</taxon>
        <taxon>Euteleostomi</taxon>
        <taxon>Actinopterygii</taxon>
        <taxon>Neopterygii</taxon>
        <taxon>Teleostei</taxon>
        <taxon>Neoteleostei</taxon>
        <taxon>Acanthomorphata</taxon>
        <taxon>Anabantaria</taxon>
        <taxon>Anabantiformes</taxon>
        <taxon>Anabantoidei</taxon>
        <taxon>Anabantidae</taxon>
        <taxon>Anabas</taxon>
    </lineage>
</organism>
<dbReference type="Gene3D" id="2.60.40.150">
    <property type="entry name" value="C2 domain"/>
    <property type="match status" value="5"/>
</dbReference>
<dbReference type="PANTHER" id="PTHR45761">
    <property type="entry name" value="EXTENDED SYNAPTOTAGMIN-LIKE PROTEIN 2, ISOFORM C"/>
    <property type="match status" value="1"/>
</dbReference>
<reference evidence="17" key="3">
    <citation type="submission" date="2025-09" db="UniProtKB">
        <authorList>
            <consortium name="Ensembl"/>
        </authorList>
    </citation>
    <scope>IDENTIFICATION</scope>
</reference>
<dbReference type="Pfam" id="PF17047">
    <property type="entry name" value="SMP_LBD"/>
    <property type="match status" value="1"/>
</dbReference>
<name>A0A7N6A657_ANATE</name>
<comment type="subcellular location">
    <subcellularLocation>
        <location evidence="1">Cell membrane</location>
        <topology evidence="1">Peripheral membrane protein</topology>
    </subcellularLocation>
    <subcellularLocation>
        <location evidence="2">Endoplasmic reticulum membrane</location>
        <topology evidence="2">Multi-pass membrane protein</topology>
    </subcellularLocation>
</comment>
<evidence type="ECO:0000256" key="9">
    <source>
        <dbReference type="ARBA" id="ARBA00022824"/>
    </source>
</evidence>
<dbReference type="InterPro" id="IPR037752">
    <property type="entry name" value="C2C_KIAA1228"/>
</dbReference>
<dbReference type="GO" id="GO:0008429">
    <property type="term" value="F:phosphatidylethanolamine binding"/>
    <property type="evidence" value="ECO:0007669"/>
    <property type="project" value="TreeGrafter"/>
</dbReference>
<reference evidence="17" key="2">
    <citation type="submission" date="2025-08" db="UniProtKB">
        <authorList>
            <consortium name="Ensembl"/>
        </authorList>
    </citation>
    <scope>IDENTIFICATION</scope>
</reference>
<keyword evidence="6 15" id="KW-0812">Transmembrane</keyword>
<evidence type="ECO:0000256" key="4">
    <source>
        <dbReference type="ARBA" id="ARBA00022448"/>
    </source>
</evidence>
<dbReference type="FunFam" id="2.60.40.150:FF:000025">
    <property type="entry name" value="Extended synaptotagmin 2"/>
    <property type="match status" value="1"/>
</dbReference>
<dbReference type="GO" id="GO:0005886">
    <property type="term" value="C:plasma membrane"/>
    <property type="evidence" value="ECO:0007669"/>
    <property type="project" value="UniProtKB-SubCell"/>
</dbReference>
<dbReference type="CDD" id="cd04030">
    <property type="entry name" value="C2C_KIAA1228"/>
    <property type="match status" value="1"/>
</dbReference>
<evidence type="ECO:0000256" key="14">
    <source>
        <dbReference type="ARBA" id="ARBA00023136"/>
    </source>
</evidence>
<dbReference type="GO" id="GO:0031210">
    <property type="term" value="F:phosphatidylcholine binding"/>
    <property type="evidence" value="ECO:0007669"/>
    <property type="project" value="TreeGrafter"/>
</dbReference>
<protein>
    <recommendedName>
        <fullName evidence="16">C2 domain-containing protein</fullName>
    </recommendedName>
</protein>
<reference evidence="17" key="1">
    <citation type="submission" date="2021-04" db="EMBL/GenBank/DDBJ databases">
        <authorList>
            <consortium name="Wellcome Sanger Institute Data Sharing"/>
        </authorList>
    </citation>
    <scope>NUCLEOTIDE SEQUENCE [LARGE SCALE GENOMIC DNA]</scope>
</reference>
<dbReference type="GO" id="GO:0005544">
    <property type="term" value="F:calcium-dependent phospholipid binding"/>
    <property type="evidence" value="ECO:0007669"/>
    <property type="project" value="TreeGrafter"/>
</dbReference>
<keyword evidence="4" id="KW-0813">Transport</keyword>
<evidence type="ECO:0000256" key="6">
    <source>
        <dbReference type="ARBA" id="ARBA00022692"/>
    </source>
</evidence>
<dbReference type="CDD" id="cd08391">
    <property type="entry name" value="C2A_C2C_Synaptotagmin_like"/>
    <property type="match status" value="2"/>
</dbReference>
<sequence>MPTADAEPGMTADTADAAPALPNQAHGERAVSVLWSFGKCLGALLPVYLAGYYGFSITVVLFGLMIYIGWKHSRLEKLMRLKSAMYLLENEREFTTEKAFRTKRDLPTWVSVNFPDVEKVEWVNKVSVFYLLNGICPAIYFKNTFSFSIFFFITHIRFNVEIKKYFCKAGVKGIQLHGMLRVILEPLIGDVPLVGAVTLFFIRRPKLDINWTGLTNLLDIPGLNAMSDTMIMDAIASHLVLPNRLTVPLVADLHVAQLRSPLPRGVVRIHLLEAEDLTAKDTVIKGLIDGKSDPYAVLRVGTQIFTSHHVDSNLNPQWREMYEVIVHEVPGQELEVEVFDKDPDQDDFLGRYKTGDPPSAAILAVYLDQAFELPMRKGNKDPSPIVQISVQDTTKESKTCYGTNNPVWEDAFTFFIQDPHKQDIDIQVKDDDRSLSLGSLTIPLSRILTTPELTMDQWFQLENSSLASRIYMKIVLRVGTLRLSFFLYIINTHEVNPMGPGGLAKPAPGRPLHTTPDSEFATEGVLRINLVEAQNLIAKDNFMGGMVKGKSDPYVKIRVAGITFRSHTIKENLNPLWNELYEVILTQLPGQEIQFELFDKDIDQDDFLGRWVQAVEKENMSWYTLNDVKSGRVHLVLEWLPRVSDISRLEPVSFKKYIYIYCFILIYSGNMLRSDSIQLQCKKCCHGFRSTSPRWDEAFHFLVRDPREEILTLSHSWGQALGSLTLPLQEVLTESGLVLDRWLNLDGALPESQILLRATLKILDTQLATCRKAPGDAGSDPAEGEVIPRWDPSHLDLRHRAGFPVASDNRNTTAQVKLTISYSTEESRLFITVHSCRALAACSKDGADPYVSFILLPDKKATTKRRTSTKKRDLNPEFNERFDFDFSLEESTQRRLDLSVKNSVSFMSRERELIGKLQLDLDQIDLKTGVTQWYWFKQLLNSVVQ</sequence>
<dbReference type="CDD" id="cd04050">
    <property type="entry name" value="C2B_Synaptotagmin-like"/>
    <property type="match status" value="1"/>
</dbReference>
<keyword evidence="8" id="KW-0677">Repeat</keyword>
<evidence type="ECO:0000256" key="13">
    <source>
        <dbReference type="ARBA" id="ARBA00023121"/>
    </source>
</evidence>
<dbReference type="InterPro" id="IPR051634">
    <property type="entry name" value="Extended_Synaptotagmin"/>
</dbReference>
<evidence type="ECO:0000256" key="7">
    <source>
        <dbReference type="ARBA" id="ARBA00022723"/>
    </source>
</evidence>
<dbReference type="GO" id="GO:0005509">
    <property type="term" value="F:calcium ion binding"/>
    <property type="evidence" value="ECO:0007669"/>
    <property type="project" value="TreeGrafter"/>
</dbReference>
<dbReference type="AlphaFoldDB" id="A0A7N6A657"/>
<dbReference type="GeneTree" id="ENSGT00940000156561"/>
<dbReference type="FunFam" id="2.60.40.150:FF:000093">
    <property type="entry name" value="Extended synaptotagmin 3"/>
    <property type="match status" value="1"/>
</dbReference>
<dbReference type="InterPro" id="IPR037733">
    <property type="entry name" value="Ext_Synaptotagmin_C2A"/>
</dbReference>
<keyword evidence="12" id="KW-0445">Lipid transport</keyword>
<evidence type="ECO:0000313" key="18">
    <source>
        <dbReference type="Proteomes" id="UP000265040"/>
    </source>
</evidence>
<evidence type="ECO:0000256" key="8">
    <source>
        <dbReference type="ARBA" id="ARBA00022737"/>
    </source>
</evidence>
<evidence type="ECO:0000256" key="11">
    <source>
        <dbReference type="ARBA" id="ARBA00022989"/>
    </source>
</evidence>
<evidence type="ECO:0000256" key="3">
    <source>
        <dbReference type="ARBA" id="ARBA00005867"/>
    </source>
</evidence>
<keyword evidence="13" id="KW-0446">Lipid-binding</keyword>
<keyword evidence="18" id="KW-1185">Reference proteome</keyword>
<dbReference type="PANTHER" id="PTHR45761:SF3">
    <property type="entry name" value="EXTENDED SYNAPTOTAGMIN-1"/>
    <property type="match status" value="1"/>
</dbReference>
<dbReference type="Proteomes" id="UP000265040">
    <property type="component" value="Chromosome 7"/>
</dbReference>
<evidence type="ECO:0000256" key="15">
    <source>
        <dbReference type="SAM" id="Phobius"/>
    </source>
</evidence>
<feature type="domain" description="C2" evidence="16">
    <location>
        <begin position="249"/>
        <end position="371"/>
    </location>
</feature>
<dbReference type="SMART" id="SM00239">
    <property type="entry name" value="C2"/>
    <property type="match status" value="5"/>
</dbReference>
<dbReference type="Pfam" id="PF00168">
    <property type="entry name" value="C2"/>
    <property type="match status" value="5"/>
</dbReference>
<evidence type="ECO:0000256" key="10">
    <source>
        <dbReference type="ARBA" id="ARBA00022837"/>
    </source>
</evidence>
<dbReference type="PROSITE" id="PS50004">
    <property type="entry name" value="C2"/>
    <property type="match status" value="3"/>
</dbReference>
<evidence type="ECO:0000313" key="17">
    <source>
        <dbReference type="Ensembl" id="ENSATEP00000041542.1"/>
    </source>
</evidence>
<keyword evidence="7" id="KW-0479">Metal-binding</keyword>
<proteinExistence type="inferred from homology"/>
<keyword evidence="9" id="KW-0256">Endoplasmic reticulum</keyword>
<evidence type="ECO:0000259" key="16">
    <source>
        <dbReference type="PROSITE" id="PS50004"/>
    </source>
</evidence>
<dbReference type="SUPFAM" id="SSF49562">
    <property type="entry name" value="C2 domain (Calcium/lipid-binding domain, CaLB)"/>
    <property type="match status" value="5"/>
</dbReference>
<keyword evidence="14 15" id="KW-0472">Membrane</keyword>
<dbReference type="InterPro" id="IPR035892">
    <property type="entry name" value="C2_domain_sf"/>
</dbReference>